<dbReference type="InterPro" id="IPR027463">
    <property type="entry name" value="AcrB_DN_DC_subdom"/>
</dbReference>
<organism evidence="10 11">
    <name type="scientific">Nitrospirillum amazonense</name>
    <dbReference type="NCBI Taxonomy" id="28077"/>
    <lineage>
        <taxon>Bacteria</taxon>
        <taxon>Pseudomonadati</taxon>
        <taxon>Pseudomonadota</taxon>
        <taxon>Alphaproteobacteria</taxon>
        <taxon>Rhodospirillales</taxon>
        <taxon>Azospirillaceae</taxon>
        <taxon>Nitrospirillum</taxon>
    </lineage>
</organism>
<comment type="caution">
    <text evidence="10">The sequence shown here is derived from an EMBL/GenBank/DDBJ whole genome shotgun (WGS) entry which is preliminary data.</text>
</comment>
<proteinExistence type="predicted"/>
<dbReference type="PANTHER" id="PTHR32063:SF78">
    <property type="entry name" value="ACRB_ACRD_ACRF FAMILY PROTEIN"/>
    <property type="match status" value="1"/>
</dbReference>
<feature type="transmembrane region" description="Helical" evidence="9">
    <location>
        <begin position="431"/>
        <end position="451"/>
    </location>
</feature>
<keyword evidence="3" id="KW-1003">Cell membrane</keyword>
<comment type="subcellular location">
    <subcellularLocation>
        <location evidence="1">Cell inner membrane</location>
        <topology evidence="1">Multi-pass membrane protein</topology>
    </subcellularLocation>
</comment>
<keyword evidence="6 9" id="KW-1133">Transmembrane helix</keyword>
<feature type="transmembrane region" description="Helical" evidence="9">
    <location>
        <begin position="979"/>
        <end position="1000"/>
    </location>
</feature>
<sequence length="1075" mass="114858">MNVSAPFIARPIATTLLAIGIVLVGFLGYRALPVSSLPEVDFPVIQVTTQLPGASADTTATLITASLERQLGQIPGLDVMTSISSFGVSNITLQFGLGHNIDDAAQDVQAAINAAGSTLPKTLPYPPTYAKVNPADPPILSLALTSETLPISTLSDTADSLLAQKLSQVSGVGRVTVQGNQRPAVRIQIQPERLAAYSLSMEDIRTALGKANVNQAKGSFDGVAQAYTITANDQIEKAEAYSDVIVTYKNGAPVHLKDVGVVTRGLENSRVGAWFNGKQGVLLDIQRQPGANIVETADRLKSKLHELQAALPAGIKLTIVADRTETIRASVRDVQQTLVLTTVLVVLVILAFLRSGRATVIPAVALPLSLIVTFGVMALCGFSLDNLSLMALTIGTGFVVDDAIVMIENVIRYIEAGEAPLPAAYKGAKQIGFTVISLTVSLVAVFIPLLFMSGIIGRLFREFSLTLTIAVVASAVVSLTVTPMMCGRLLRSHAEEQAAHRRRARWAKYSPLEWTEAGFNWMLKGYERTLSVVMRFQFLTLLVAIGTLVLTVVLYMWMPKGFLPSQDTGILAITVDGDQDSSFASMRRLQQQVADIVAQDPDVVSVTSFAGASTVNPTPNTAHLSVGLKPRDKRSANADAIAVRLSHQLSGVQGEVYVQSVQDIQIGARASRTQYQYTLADADGVELAEWAPKLVAKLRSLPQFRDVASDQQTDGRQVVLNVDRDLAARLGVSIQSIDDVLYDAFGQRQISTIYAQMNQYRVVLEVPEKLQSSPEALGRLYVPSTGGPVAVNTVAQSTQVTTNTQVPLSSLVQIETTSAPLTVNHQAQFPALTVTFNLAEGQSLGDAVDAVTKAEKDIGMPDTVTGSFAGEAAEFQTSIASEPWLIAAAVVTIYIVLGVLYESIIHPVTILSTLPSAGIGALLALWLTGNDLSLVALIGIVLLMGIVKKNAIMMIDFAIEAERVEGKSPHDSIVEACLLRFRPIMMTTMAALLGALPLALEHGTGSELRRPLGITIVGGLILSQLLTLYTTPVIYLYMERLRAWVARRTGGDRTEDLPPGAPPPGNPPHLAGLAD</sequence>
<dbReference type="GO" id="GO:0042910">
    <property type="term" value="F:xenobiotic transmembrane transporter activity"/>
    <property type="evidence" value="ECO:0007669"/>
    <property type="project" value="TreeGrafter"/>
</dbReference>
<dbReference type="FunFam" id="1.20.1640.10:FF:000001">
    <property type="entry name" value="Efflux pump membrane transporter"/>
    <property type="match status" value="1"/>
</dbReference>
<evidence type="ECO:0000256" key="9">
    <source>
        <dbReference type="SAM" id="Phobius"/>
    </source>
</evidence>
<dbReference type="GO" id="GO:0005886">
    <property type="term" value="C:plasma membrane"/>
    <property type="evidence" value="ECO:0007669"/>
    <property type="project" value="UniProtKB-SubCell"/>
</dbReference>
<reference evidence="10 11" key="1">
    <citation type="submission" date="2019-06" db="EMBL/GenBank/DDBJ databases">
        <title>Genomic Encyclopedia of Type Strains, Phase IV (KMG-V): Genome sequencing to study the core and pangenomes of soil and plant-associated prokaryotes.</title>
        <authorList>
            <person name="Whitman W."/>
        </authorList>
    </citation>
    <scope>NUCLEOTIDE SEQUENCE [LARGE SCALE GENOMIC DNA]</scope>
    <source>
        <strain evidence="10 11">BR 11140</strain>
    </source>
</reference>
<keyword evidence="4" id="KW-0997">Cell inner membrane</keyword>
<evidence type="ECO:0000256" key="8">
    <source>
        <dbReference type="SAM" id="MobiDB-lite"/>
    </source>
</evidence>
<dbReference type="SUPFAM" id="SSF82693">
    <property type="entry name" value="Multidrug efflux transporter AcrB pore domain, PN1, PN2, PC1 and PC2 subdomains"/>
    <property type="match status" value="4"/>
</dbReference>
<dbReference type="PANTHER" id="PTHR32063">
    <property type="match status" value="1"/>
</dbReference>
<gene>
    <name evidence="10" type="ORF">FBZ92_10141</name>
</gene>
<evidence type="ECO:0000256" key="2">
    <source>
        <dbReference type="ARBA" id="ARBA00022448"/>
    </source>
</evidence>
<feature type="region of interest" description="Disordered" evidence="8">
    <location>
        <begin position="1051"/>
        <end position="1075"/>
    </location>
</feature>
<evidence type="ECO:0000313" key="10">
    <source>
        <dbReference type="EMBL" id="TWB64148.1"/>
    </source>
</evidence>
<dbReference type="SUPFAM" id="SSF82714">
    <property type="entry name" value="Multidrug efflux transporter AcrB TolC docking domain, DN and DC subdomains"/>
    <property type="match status" value="2"/>
</dbReference>
<dbReference type="PRINTS" id="PR00702">
    <property type="entry name" value="ACRIFLAVINRP"/>
</dbReference>
<evidence type="ECO:0000256" key="3">
    <source>
        <dbReference type="ARBA" id="ARBA00022475"/>
    </source>
</evidence>
<evidence type="ECO:0000313" key="11">
    <source>
        <dbReference type="Proteomes" id="UP000318050"/>
    </source>
</evidence>
<dbReference type="Proteomes" id="UP000318050">
    <property type="component" value="Unassembled WGS sequence"/>
</dbReference>
<feature type="transmembrane region" description="Helical" evidence="9">
    <location>
        <begin position="334"/>
        <end position="353"/>
    </location>
</feature>
<keyword evidence="7 9" id="KW-0472">Membrane</keyword>
<dbReference type="EMBL" id="VITT01000001">
    <property type="protein sequence ID" value="TWB64148.1"/>
    <property type="molecule type" value="Genomic_DNA"/>
</dbReference>
<dbReference type="Gene3D" id="3.30.70.1320">
    <property type="entry name" value="Multidrug efflux transporter AcrB pore domain like"/>
    <property type="match status" value="1"/>
</dbReference>
<dbReference type="OrthoDB" id="9806532at2"/>
<dbReference type="Gene3D" id="3.30.70.1430">
    <property type="entry name" value="Multidrug efflux transporter AcrB pore domain"/>
    <property type="match status" value="2"/>
</dbReference>
<name>A0A560IYR0_9PROT</name>
<feature type="transmembrane region" description="Helical" evidence="9">
    <location>
        <begin position="463"/>
        <end position="482"/>
    </location>
</feature>
<keyword evidence="2" id="KW-0813">Transport</keyword>
<feature type="transmembrane region" description="Helical" evidence="9">
    <location>
        <begin position="12"/>
        <end position="32"/>
    </location>
</feature>
<dbReference type="AlphaFoldDB" id="A0A560IYR0"/>
<dbReference type="Pfam" id="PF00873">
    <property type="entry name" value="ACR_tran"/>
    <property type="match status" value="1"/>
</dbReference>
<evidence type="ECO:0000256" key="1">
    <source>
        <dbReference type="ARBA" id="ARBA00004429"/>
    </source>
</evidence>
<evidence type="ECO:0000256" key="7">
    <source>
        <dbReference type="ARBA" id="ARBA00023136"/>
    </source>
</evidence>
<protein>
    <submittedName>
        <fullName evidence="10">Multidrug efflux pump</fullName>
    </submittedName>
</protein>
<feature type="transmembrane region" description="Helical" evidence="9">
    <location>
        <begin position="360"/>
        <end position="384"/>
    </location>
</feature>
<feature type="transmembrane region" description="Helical" evidence="9">
    <location>
        <begin position="884"/>
        <end position="901"/>
    </location>
</feature>
<dbReference type="InterPro" id="IPR001036">
    <property type="entry name" value="Acrflvin-R"/>
</dbReference>
<feature type="transmembrane region" description="Helical" evidence="9">
    <location>
        <begin position="1012"/>
        <end position="1038"/>
    </location>
</feature>
<dbReference type="Gene3D" id="3.30.2090.10">
    <property type="entry name" value="Multidrug efflux transporter AcrB TolC docking domain, DN and DC subdomains"/>
    <property type="match status" value="2"/>
</dbReference>
<accession>A0A560IYR0</accession>
<evidence type="ECO:0000256" key="6">
    <source>
        <dbReference type="ARBA" id="ARBA00022989"/>
    </source>
</evidence>
<feature type="transmembrane region" description="Helical" evidence="9">
    <location>
        <begin position="538"/>
        <end position="558"/>
    </location>
</feature>
<evidence type="ECO:0000256" key="5">
    <source>
        <dbReference type="ARBA" id="ARBA00022692"/>
    </source>
</evidence>
<dbReference type="Gene3D" id="1.20.1640.10">
    <property type="entry name" value="Multidrug efflux transporter AcrB transmembrane domain"/>
    <property type="match status" value="2"/>
</dbReference>
<feature type="transmembrane region" description="Helical" evidence="9">
    <location>
        <begin position="934"/>
        <end position="959"/>
    </location>
</feature>
<dbReference type="SUPFAM" id="SSF82866">
    <property type="entry name" value="Multidrug efflux transporter AcrB transmembrane domain"/>
    <property type="match status" value="2"/>
</dbReference>
<evidence type="ECO:0000256" key="4">
    <source>
        <dbReference type="ARBA" id="ARBA00022519"/>
    </source>
</evidence>
<keyword evidence="5 9" id="KW-0812">Transmembrane</keyword>
<dbReference type="Gene3D" id="3.30.70.1440">
    <property type="entry name" value="Multidrug efflux transporter AcrB pore domain"/>
    <property type="match status" value="1"/>
</dbReference>